<keyword evidence="2" id="KW-1185">Reference proteome</keyword>
<dbReference type="RefSeq" id="WP_203807529.1">
    <property type="nucleotide sequence ID" value="NZ_BAAAQE010000112.1"/>
</dbReference>
<sequence length="205" mass="23106">MTAQDAFRALVRTHVAPVLRAAGFRSASPTWRLTAPTGDMAIVNVQKSWYNDGDEVNFYVNLAILPVALWDFDERTFPRKRPALPLERDGLLRRRLIPPASSRTRESWVVDESGGCGEILHDLLERTAVPELRSLLDRDRLATVLQSRGHGWWTLTRRDLAAAFALADGGPTPRLARILDDLQNSLLTPADEEKIAWIRRRAGFD</sequence>
<evidence type="ECO:0008006" key="3">
    <source>
        <dbReference type="Google" id="ProtNLM"/>
    </source>
</evidence>
<dbReference type="Proteomes" id="UP000612282">
    <property type="component" value="Unassembled WGS sequence"/>
</dbReference>
<dbReference type="EMBL" id="BOMG01000108">
    <property type="protein sequence ID" value="GID60478.1"/>
    <property type="molecule type" value="Genomic_DNA"/>
</dbReference>
<gene>
    <name evidence="1" type="ORF">Aco03nite_088820</name>
</gene>
<protein>
    <recommendedName>
        <fullName evidence="3">DUF4304 domain-containing protein</fullName>
    </recommendedName>
</protein>
<accession>A0ABQ3XPP4</accession>
<organism evidence="1 2">
    <name type="scientific">Actinoplanes couchii</name>
    <dbReference type="NCBI Taxonomy" id="403638"/>
    <lineage>
        <taxon>Bacteria</taxon>
        <taxon>Bacillati</taxon>
        <taxon>Actinomycetota</taxon>
        <taxon>Actinomycetes</taxon>
        <taxon>Micromonosporales</taxon>
        <taxon>Micromonosporaceae</taxon>
        <taxon>Actinoplanes</taxon>
    </lineage>
</organism>
<comment type="caution">
    <text evidence="1">The sequence shown here is derived from an EMBL/GenBank/DDBJ whole genome shotgun (WGS) entry which is preliminary data.</text>
</comment>
<dbReference type="InterPro" id="IPR025412">
    <property type="entry name" value="DUF4304"/>
</dbReference>
<reference evidence="1 2" key="1">
    <citation type="submission" date="2021-01" db="EMBL/GenBank/DDBJ databases">
        <title>Whole genome shotgun sequence of Actinoplanes couchii NBRC 106145.</title>
        <authorList>
            <person name="Komaki H."/>
            <person name="Tamura T."/>
        </authorList>
    </citation>
    <scope>NUCLEOTIDE SEQUENCE [LARGE SCALE GENOMIC DNA]</scope>
    <source>
        <strain evidence="1 2">NBRC 106145</strain>
    </source>
</reference>
<dbReference type="Pfam" id="PF14137">
    <property type="entry name" value="DUF4304"/>
    <property type="match status" value="1"/>
</dbReference>
<evidence type="ECO:0000313" key="2">
    <source>
        <dbReference type="Proteomes" id="UP000612282"/>
    </source>
</evidence>
<name>A0ABQ3XPP4_9ACTN</name>
<evidence type="ECO:0000313" key="1">
    <source>
        <dbReference type="EMBL" id="GID60478.1"/>
    </source>
</evidence>
<proteinExistence type="predicted"/>